<reference evidence="2" key="1">
    <citation type="submission" date="2022-11" db="EMBL/GenBank/DDBJ databases">
        <title>Minimal conservation of predation-associated metabolite biosynthetic gene clusters underscores biosynthetic potential of Myxococcota including descriptions for ten novel species: Archangium lansinium sp. nov., Myxococcus landrumus sp. nov., Nannocystis bai.</title>
        <authorList>
            <person name="Ahearne A."/>
            <person name="Stevens C."/>
            <person name="Phillips K."/>
        </authorList>
    </citation>
    <scope>NUCLEOTIDE SEQUENCE</scope>
    <source>
        <strain evidence="2">Na p29</strain>
    </source>
</reference>
<feature type="region of interest" description="Disordered" evidence="1">
    <location>
        <begin position="1"/>
        <end position="55"/>
    </location>
</feature>
<dbReference type="Proteomes" id="UP001150924">
    <property type="component" value="Unassembled WGS sequence"/>
</dbReference>
<evidence type="ECO:0000313" key="3">
    <source>
        <dbReference type="Proteomes" id="UP001150924"/>
    </source>
</evidence>
<dbReference type="AlphaFoldDB" id="A0A9X3J124"/>
<name>A0A9X3J124_9BACT</name>
<sequence>MRWPFAARNARSVRSGATNSPPTTAVRLIIHKKGVLQPERSSQAPISDSPARSVP</sequence>
<keyword evidence="3" id="KW-1185">Reference proteome</keyword>
<accession>A0A9X3J124</accession>
<evidence type="ECO:0000313" key="2">
    <source>
        <dbReference type="EMBL" id="MCY1010645.1"/>
    </source>
</evidence>
<gene>
    <name evidence="2" type="ORF">OV079_34785</name>
</gene>
<comment type="caution">
    <text evidence="2">The sequence shown here is derived from an EMBL/GenBank/DDBJ whole genome shotgun (WGS) entry which is preliminary data.</text>
</comment>
<evidence type="ECO:0000256" key="1">
    <source>
        <dbReference type="SAM" id="MobiDB-lite"/>
    </source>
</evidence>
<organism evidence="2 3">
    <name type="scientific">Nannocystis pusilla</name>
    <dbReference type="NCBI Taxonomy" id="889268"/>
    <lineage>
        <taxon>Bacteria</taxon>
        <taxon>Pseudomonadati</taxon>
        <taxon>Myxococcota</taxon>
        <taxon>Polyangia</taxon>
        <taxon>Nannocystales</taxon>
        <taxon>Nannocystaceae</taxon>
        <taxon>Nannocystis</taxon>
    </lineage>
</organism>
<proteinExistence type="predicted"/>
<dbReference type="RefSeq" id="WP_267773677.1">
    <property type="nucleotide sequence ID" value="NZ_JAPNKE010000002.1"/>
</dbReference>
<protein>
    <submittedName>
        <fullName evidence="2">Uncharacterized protein</fullName>
    </submittedName>
</protein>
<dbReference type="EMBL" id="JAPNKE010000002">
    <property type="protein sequence ID" value="MCY1010645.1"/>
    <property type="molecule type" value="Genomic_DNA"/>
</dbReference>